<evidence type="ECO:0000313" key="6">
    <source>
        <dbReference type="Proteomes" id="UP001084197"/>
    </source>
</evidence>
<dbReference type="Proteomes" id="UP001084197">
    <property type="component" value="Unassembled WGS sequence"/>
</dbReference>
<dbReference type="SMART" id="SM00342">
    <property type="entry name" value="HTH_ARAC"/>
    <property type="match status" value="1"/>
</dbReference>
<organism evidence="5 6">
    <name type="scientific">Natronobacillus azotifigens</name>
    <dbReference type="NCBI Taxonomy" id="472978"/>
    <lineage>
        <taxon>Bacteria</taxon>
        <taxon>Bacillati</taxon>
        <taxon>Bacillota</taxon>
        <taxon>Bacilli</taxon>
        <taxon>Bacillales</taxon>
        <taxon>Bacillaceae</taxon>
        <taxon>Natronobacillus</taxon>
    </lineage>
</organism>
<dbReference type="InterPro" id="IPR014710">
    <property type="entry name" value="RmlC-like_jellyroll"/>
</dbReference>
<dbReference type="InterPro" id="IPR003313">
    <property type="entry name" value="AraC-bd"/>
</dbReference>
<name>A0A9J6R7S6_9BACI</name>
<protein>
    <submittedName>
        <fullName evidence="5">AraC family transcriptional regulator</fullName>
    </submittedName>
</protein>
<reference evidence="5" key="1">
    <citation type="submission" date="2022-11" db="EMBL/GenBank/DDBJ databases">
        <title>WGS of Natronobacillus azotifigens 24KS-1, an anaerobic diazotrophic haloalkaliphile from soda-rich habitats.</title>
        <authorList>
            <person name="Sorokin D.Y."/>
            <person name="Merkel A.Y."/>
        </authorList>
    </citation>
    <scope>NUCLEOTIDE SEQUENCE</scope>
    <source>
        <strain evidence="5">24KS-1</strain>
    </source>
</reference>
<dbReference type="RefSeq" id="WP_268778379.1">
    <property type="nucleotide sequence ID" value="NZ_JAPRAT010000001.1"/>
</dbReference>
<dbReference type="AlphaFoldDB" id="A0A9J6R7S6"/>
<dbReference type="InterPro" id="IPR009057">
    <property type="entry name" value="Homeodomain-like_sf"/>
</dbReference>
<dbReference type="PANTHER" id="PTHR43280:SF34">
    <property type="entry name" value="ARAC-FAMILY TRANSCRIPTIONAL REGULATOR"/>
    <property type="match status" value="1"/>
</dbReference>
<keyword evidence="1" id="KW-0805">Transcription regulation</keyword>
<dbReference type="InterPro" id="IPR020449">
    <property type="entry name" value="Tscrpt_reg_AraC-type_HTH"/>
</dbReference>
<sequence>MLSIYENLIALTEEEEEILDQAKSNVNKTVYTNQQDFVIERAKFLPDNKLIVIRKHPRYIAFPTHRHDYIELNYVYHGKLKQKVGQEWIELQKGELLFLNQHIEHELEPCGDEDLIINFIIDPKFFDHMFQNLDIEGAEQSIINFLISGLFNHDRAGHYLYFRVSKEREIQEIIKKMILEMMEPSIFSEVTMKFQMGLLMVQLMEHADKAITRSNHLYDHRIVVEVLAYINDSYQTASLEHISNHLQMASYNLSKQIKKSTGKTFKEILQERRLEEAKILLKHTQISIDQIAEDIGYENISYFYRIFKKRYGCTPRVFRERD</sequence>
<dbReference type="InterPro" id="IPR037923">
    <property type="entry name" value="HTH-like"/>
</dbReference>
<evidence type="ECO:0000256" key="2">
    <source>
        <dbReference type="ARBA" id="ARBA00023125"/>
    </source>
</evidence>
<dbReference type="InterPro" id="IPR018062">
    <property type="entry name" value="HTH_AraC-typ_CS"/>
</dbReference>
<dbReference type="PRINTS" id="PR00032">
    <property type="entry name" value="HTHARAC"/>
</dbReference>
<dbReference type="SUPFAM" id="SSF51215">
    <property type="entry name" value="Regulatory protein AraC"/>
    <property type="match status" value="1"/>
</dbReference>
<dbReference type="PANTHER" id="PTHR43280">
    <property type="entry name" value="ARAC-FAMILY TRANSCRIPTIONAL REGULATOR"/>
    <property type="match status" value="1"/>
</dbReference>
<dbReference type="Gene3D" id="2.60.120.10">
    <property type="entry name" value="Jelly Rolls"/>
    <property type="match status" value="1"/>
</dbReference>
<accession>A0A9J6R7S6</accession>
<gene>
    <name evidence="5" type="ORF">OWO01_00085</name>
</gene>
<comment type="caution">
    <text evidence="5">The sequence shown here is derived from an EMBL/GenBank/DDBJ whole genome shotgun (WGS) entry which is preliminary data.</text>
</comment>
<evidence type="ECO:0000259" key="4">
    <source>
        <dbReference type="PROSITE" id="PS01124"/>
    </source>
</evidence>
<evidence type="ECO:0000256" key="3">
    <source>
        <dbReference type="ARBA" id="ARBA00023163"/>
    </source>
</evidence>
<keyword evidence="2" id="KW-0238">DNA-binding</keyword>
<dbReference type="EMBL" id="JAPRAT010000001">
    <property type="protein sequence ID" value="MCZ0701607.1"/>
    <property type="molecule type" value="Genomic_DNA"/>
</dbReference>
<keyword evidence="3" id="KW-0804">Transcription</keyword>
<evidence type="ECO:0000256" key="1">
    <source>
        <dbReference type="ARBA" id="ARBA00023015"/>
    </source>
</evidence>
<feature type="domain" description="HTH araC/xylS-type" evidence="4">
    <location>
        <begin position="224"/>
        <end position="321"/>
    </location>
</feature>
<evidence type="ECO:0000313" key="5">
    <source>
        <dbReference type="EMBL" id="MCZ0701607.1"/>
    </source>
</evidence>
<dbReference type="InterPro" id="IPR018060">
    <property type="entry name" value="HTH_AraC"/>
</dbReference>
<dbReference type="SUPFAM" id="SSF46689">
    <property type="entry name" value="Homeodomain-like"/>
    <property type="match status" value="1"/>
</dbReference>
<dbReference type="GO" id="GO:0003700">
    <property type="term" value="F:DNA-binding transcription factor activity"/>
    <property type="evidence" value="ECO:0007669"/>
    <property type="project" value="InterPro"/>
</dbReference>
<proteinExistence type="predicted"/>
<dbReference type="PROSITE" id="PS00041">
    <property type="entry name" value="HTH_ARAC_FAMILY_1"/>
    <property type="match status" value="1"/>
</dbReference>
<keyword evidence="6" id="KW-1185">Reference proteome</keyword>
<dbReference type="Gene3D" id="1.10.10.60">
    <property type="entry name" value="Homeodomain-like"/>
    <property type="match status" value="2"/>
</dbReference>
<dbReference type="PROSITE" id="PS01124">
    <property type="entry name" value="HTH_ARAC_FAMILY_2"/>
    <property type="match status" value="1"/>
</dbReference>
<dbReference type="Pfam" id="PF02311">
    <property type="entry name" value="AraC_binding"/>
    <property type="match status" value="1"/>
</dbReference>
<dbReference type="GO" id="GO:0043565">
    <property type="term" value="F:sequence-specific DNA binding"/>
    <property type="evidence" value="ECO:0007669"/>
    <property type="project" value="InterPro"/>
</dbReference>
<dbReference type="Pfam" id="PF12833">
    <property type="entry name" value="HTH_18"/>
    <property type="match status" value="1"/>
</dbReference>